<evidence type="ECO:0008006" key="3">
    <source>
        <dbReference type="Google" id="ProtNLM"/>
    </source>
</evidence>
<evidence type="ECO:0000313" key="2">
    <source>
        <dbReference type="Proteomes" id="UP000076555"/>
    </source>
</evidence>
<dbReference type="Proteomes" id="UP000076555">
    <property type="component" value="Unassembled WGS sequence"/>
</dbReference>
<dbReference type="AlphaFoldDB" id="A0A161UTM5"/>
<reference evidence="1 2" key="1">
    <citation type="submission" date="2016-04" db="EMBL/GenBank/DDBJ databases">
        <title>Draft Genome Assembly of the Bloom-forming Cyanobacterium Nodularia spumigena Strain CENA596 in Shrimp Production Ponds.</title>
        <authorList>
            <person name="Popin R.V."/>
            <person name="Rigonato J."/>
            <person name="Abreu V.A."/>
            <person name="Andreote A.P."/>
            <person name="Silveira S.B."/>
            <person name="Odebrecht C."/>
            <person name="Fiore M.F."/>
        </authorList>
    </citation>
    <scope>NUCLEOTIDE SEQUENCE [LARGE SCALE GENOMIC DNA]</scope>
    <source>
        <strain evidence="1 2">CENA596</strain>
    </source>
</reference>
<evidence type="ECO:0000313" key="1">
    <source>
        <dbReference type="EMBL" id="KZL49223.1"/>
    </source>
</evidence>
<accession>A0A161UTM5</accession>
<dbReference type="PANTHER" id="PTHR39550:SF1">
    <property type="entry name" value="SLL0658 PROTEIN"/>
    <property type="match status" value="1"/>
</dbReference>
<proteinExistence type="predicted"/>
<dbReference type="EMBL" id="LWAJ01000186">
    <property type="protein sequence ID" value="KZL49223.1"/>
    <property type="molecule type" value="Genomic_DNA"/>
</dbReference>
<dbReference type="Pfam" id="PF11848">
    <property type="entry name" value="DUF3368"/>
    <property type="match status" value="1"/>
</dbReference>
<comment type="caution">
    <text evidence="1">The sequence shown here is derived from an EMBL/GenBank/DDBJ whole genome shotgun (WGS) entry which is preliminary data.</text>
</comment>
<dbReference type="RefSeq" id="WP_063873267.1">
    <property type="nucleotide sequence ID" value="NZ_CAWMRI010000186.1"/>
</dbReference>
<dbReference type="PANTHER" id="PTHR39550">
    <property type="entry name" value="SLL0658 PROTEIN"/>
    <property type="match status" value="1"/>
</dbReference>
<sequence length="164" mass="17770">MTNSVIVADSSPLISLSIIAQLELLPQLYQQILISPAVWDEVTVQGAGLPGAQAVSQLTWLEIQTPEALTLEPLSILVDRGEAEAIALAQSTPDSTVLLDDAQARRVAERLGIRRIGTLGILRKAKKAGLIVEIKVYIEQLRINGIYIRPSLIDAVLRDVGEID</sequence>
<gene>
    <name evidence="1" type="ORF">A2T98_13845</name>
</gene>
<organism evidence="1 2">
    <name type="scientific">Nodularia spumigena CENA596</name>
    <dbReference type="NCBI Taxonomy" id="1819295"/>
    <lineage>
        <taxon>Bacteria</taxon>
        <taxon>Bacillati</taxon>
        <taxon>Cyanobacteriota</taxon>
        <taxon>Cyanophyceae</taxon>
        <taxon>Nostocales</taxon>
        <taxon>Nodulariaceae</taxon>
        <taxon>Nodularia</taxon>
    </lineage>
</organism>
<dbReference type="OrthoDB" id="9796404at2"/>
<protein>
    <recommendedName>
        <fullName evidence="3">DUF3368 domain-containing protein</fullName>
    </recommendedName>
</protein>
<dbReference type="InterPro" id="IPR021799">
    <property type="entry name" value="PIN-like_prokaryotic"/>
</dbReference>
<name>A0A161UTM5_NODSP</name>